<dbReference type="GO" id="GO:0001181">
    <property type="term" value="F:RNA polymerase I general transcription initiation factor activity"/>
    <property type="evidence" value="ECO:0007669"/>
    <property type="project" value="InterPro"/>
</dbReference>
<name>A0A9W9N8K9_9EURO</name>
<gene>
    <name evidence="2" type="ORF">N7498_001604</name>
</gene>
<dbReference type="PANTHER" id="PTHR28244">
    <property type="entry name" value="RNA POLYMERASE I-SPECIFIC TRANSCRIPTION INITIATION FACTOR RRN11"/>
    <property type="match status" value="1"/>
</dbReference>
<dbReference type="InterPro" id="IPR007224">
    <property type="entry name" value="TIF_Rrn11"/>
</dbReference>
<feature type="compositionally biased region" description="Basic and acidic residues" evidence="1">
    <location>
        <begin position="368"/>
        <end position="382"/>
    </location>
</feature>
<accession>A0A9W9N8K9</accession>
<evidence type="ECO:0000313" key="2">
    <source>
        <dbReference type="EMBL" id="KAJ5215197.1"/>
    </source>
</evidence>
<reference evidence="2" key="1">
    <citation type="submission" date="2022-12" db="EMBL/GenBank/DDBJ databases">
        <authorList>
            <person name="Petersen C."/>
        </authorList>
    </citation>
    <scope>NUCLEOTIDE SEQUENCE</scope>
    <source>
        <strain evidence="2">IBT 15544</strain>
    </source>
</reference>
<evidence type="ECO:0000256" key="1">
    <source>
        <dbReference type="SAM" id="MobiDB-lite"/>
    </source>
</evidence>
<dbReference type="GeneID" id="83175967"/>
<dbReference type="EMBL" id="JAPQKR010000005">
    <property type="protein sequence ID" value="KAJ5215197.1"/>
    <property type="molecule type" value="Genomic_DNA"/>
</dbReference>
<dbReference type="Pfam" id="PF04090">
    <property type="entry name" value="Rrn11"/>
    <property type="match status" value="1"/>
</dbReference>
<protein>
    <submittedName>
        <fullName evidence="2">Uncharacterized protein</fullName>
    </submittedName>
</protein>
<feature type="region of interest" description="Disordered" evidence="1">
    <location>
        <begin position="360"/>
        <end position="382"/>
    </location>
</feature>
<dbReference type="Proteomes" id="UP001150904">
    <property type="component" value="Unassembled WGS sequence"/>
</dbReference>
<dbReference type="GO" id="GO:0017025">
    <property type="term" value="F:TBP-class protein binding"/>
    <property type="evidence" value="ECO:0007669"/>
    <property type="project" value="TreeGrafter"/>
</dbReference>
<dbReference type="GO" id="GO:0070860">
    <property type="term" value="C:RNA polymerase I core factor complex"/>
    <property type="evidence" value="ECO:0007669"/>
    <property type="project" value="TreeGrafter"/>
</dbReference>
<dbReference type="PANTHER" id="PTHR28244:SF1">
    <property type="entry name" value="RNA POLYMERASE I-SPECIFIC TRANSCRIPTION INITIATION FACTOR RRN11"/>
    <property type="match status" value="1"/>
</dbReference>
<dbReference type="GO" id="GO:0042790">
    <property type="term" value="P:nucleolar large rRNA transcription by RNA polymerase I"/>
    <property type="evidence" value="ECO:0007669"/>
    <property type="project" value="TreeGrafter"/>
</dbReference>
<sequence>MAPAPSASFFSLPLPSWLQPTSTRVAQYDHRKRKKSDEWSDEEGDLADTTDAASGTESVPGGQSLILTPNESHQYRIAGLSFDQELPGGTFPTGPQRRIIIVMRTCRASFLPSPAHQGNLRLQHLSVLTAILHRCLLERDYVRAGRAWGLILREEFRGLPVDVRSEGRWGIGAEILLRRGQPEPAGNARDRSGSTPLPFTKKGFAEAQSYYERLILNHPYSKSAPHAISALHFYPAMFGLWIYVTQEESNSARKNVMDDDDSSDDMSVEEDSSVDFETRQSNKRQARIAAIRTQELEQAQQIATRMDMLLGSPPYMDSSELLELRGMVSLWIGDLLVASLVTPPDLVEDEEENMEVDIMPTDDLTGSSEKRREQRLAMEKRQVEVQKSKDFLERATRRGRSVAYNMEHLHIDDGSP</sequence>
<dbReference type="OrthoDB" id="2159786at2759"/>
<feature type="compositionally biased region" description="Acidic residues" evidence="1">
    <location>
        <begin position="258"/>
        <end position="274"/>
    </location>
</feature>
<dbReference type="RefSeq" id="XP_058311010.1">
    <property type="nucleotide sequence ID" value="XM_058448666.1"/>
</dbReference>
<feature type="region of interest" description="Disordered" evidence="1">
    <location>
        <begin position="23"/>
        <end position="63"/>
    </location>
</feature>
<proteinExistence type="predicted"/>
<dbReference type="AlphaFoldDB" id="A0A9W9N8K9"/>
<comment type="caution">
    <text evidence="2">The sequence shown here is derived from an EMBL/GenBank/DDBJ whole genome shotgun (WGS) entry which is preliminary data.</text>
</comment>
<keyword evidence="3" id="KW-1185">Reference proteome</keyword>
<dbReference type="InterPro" id="IPR053029">
    <property type="entry name" value="RNA_pol_I-specific_init_factor"/>
</dbReference>
<reference evidence="2" key="2">
    <citation type="journal article" date="2023" name="IMA Fungus">
        <title>Comparative genomic study of the Penicillium genus elucidates a diverse pangenome and 15 lateral gene transfer events.</title>
        <authorList>
            <person name="Petersen C."/>
            <person name="Sorensen T."/>
            <person name="Nielsen M.R."/>
            <person name="Sondergaard T.E."/>
            <person name="Sorensen J.L."/>
            <person name="Fitzpatrick D.A."/>
            <person name="Frisvad J.C."/>
            <person name="Nielsen K.L."/>
        </authorList>
    </citation>
    <scope>NUCLEOTIDE SEQUENCE</scope>
    <source>
        <strain evidence="2">IBT 15544</strain>
    </source>
</reference>
<feature type="region of interest" description="Disordered" evidence="1">
    <location>
        <begin position="253"/>
        <end position="280"/>
    </location>
</feature>
<organism evidence="2 3">
    <name type="scientific">Penicillium cinerascens</name>
    <dbReference type="NCBI Taxonomy" id="70096"/>
    <lineage>
        <taxon>Eukaryota</taxon>
        <taxon>Fungi</taxon>
        <taxon>Dikarya</taxon>
        <taxon>Ascomycota</taxon>
        <taxon>Pezizomycotina</taxon>
        <taxon>Eurotiomycetes</taxon>
        <taxon>Eurotiomycetidae</taxon>
        <taxon>Eurotiales</taxon>
        <taxon>Aspergillaceae</taxon>
        <taxon>Penicillium</taxon>
    </lineage>
</organism>
<evidence type="ECO:0000313" key="3">
    <source>
        <dbReference type="Proteomes" id="UP001150904"/>
    </source>
</evidence>
<dbReference type="GO" id="GO:0001164">
    <property type="term" value="F:RNA polymerase I core promoter sequence-specific DNA binding"/>
    <property type="evidence" value="ECO:0007669"/>
    <property type="project" value="InterPro"/>
</dbReference>
<feature type="compositionally biased region" description="Acidic residues" evidence="1">
    <location>
        <begin position="39"/>
        <end position="48"/>
    </location>
</feature>